<keyword evidence="1" id="KW-1133">Transmembrane helix</keyword>
<reference evidence="2 3" key="1">
    <citation type="submission" date="2019-05" db="EMBL/GenBank/DDBJ databases">
        <title>Roseovarius bejariae sp. nov., a moderately halophylic bacterium isolated from a saline soil in Rambla Salada (Murcia).</title>
        <authorList>
            <person name="Castro D.J."/>
            <person name="Gomez-Altuve A."/>
            <person name="Reina J.C."/>
            <person name="Rodriguez M."/>
            <person name="Sampedro I."/>
            <person name="Llamas I."/>
            <person name="Martinez-Checa F."/>
        </authorList>
    </citation>
    <scope>NUCLEOTIDE SEQUENCE [LARGE SCALE GENOMIC DNA]</scope>
    <source>
        <strain evidence="2 3">A21</strain>
    </source>
</reference>
<protein>
    <submittedName>
        <fullName evidence="2">Uncharacterized protein</fullName>
    </submittedName>
</protein>
<organism evidence="2 3">
    <name type="scientific">Roseovarius bejariae</name>
    <dbReference type="NCBI Taxonomy" id="2576383"/>
    <lineage>
        <taxon>Bacteria</taxon>
        <taxon>Pseudomonadati</taxon>
        <taxon>Pseudomonadota</taxon>
        <taxon>Alphaproteobacteria</taxon>
        <taxon>Rhodobacterales</taxon>
        <taxon>Roseobacteraceae</taxon>
        <taxon>Roseovarius</taxon>
    </lineage>
</organism>
<dbReference type="AlphaFoldDB" id="A0A844CRS2"/>
<gene>
    <name evidence="2" type="ORF">FDP25_00765</name>
</gene>
<comment type="caution">
    <text evidence="2">The sequence shown here is derived from an EMBL/GenBank/DDBJ whole genome shotgun (WGS) entry which is preliminary data.</text>
</comment>
<dbReference type="EMBL" id="SZWE01000001">
    <property type="protein sequence ID" value="MRU13956.1"/>
    <property type="molecule type" value="Genomic_DNA"/>
</dbReference>
<name>A0A844CRS2_9RHOB</name>
<evidence type="ECO:0000313" key="3">
    <source>
        <dbReference type="Proteomes" id="UP000564704"/>
    </source>
</evidence>
<evidence type="ECO:0000256" key="1">
    <source>
        <dbReference type="SAM" id="Phobius"/>
    </source>
</evidence>
<dbReference type="Proteomes" id="UP000564704">
    <property type="component" value="Unassembled WGS sequence"/>
</dbReference>
<sequence length="406" mass="47589">MPKIKPLLMIAFDLGRSCAGEPEQDTLIAKLRKRFRDFEVLERDRLKYNISSLHMLGQEFFLDRQDVEIDGAAWSRSVYLHETGVIHLVFEARDVEHASAGVARGMARDLIDHFLSSDFDYDTFFNGGAVLKSNRYCPVWEVRELAEEAGLPERWLYRFQNMRAVFVEDPGGSSSEVALEPGSFHSTVPAAIWTETQFSLLRLIHAQWFSHQTSIHELWELHETASCFFSQKSTIEISEYFQFQRYLHDRRSRIFRRTFLASNPNLFLKHAEEQAFADRFYEAYEFAPQFKALDHISERLDYFMSAVSEFSTNFYEMRSTDFERNLQLLFFLNTTIGLASLIFMAFDNSIQSDLIVHPAHVLVGVTIVGFVILYYGLKIRFFAKYRKVYSEYTQFWKRLKQDGKRE</sequence>
<keyword evidence="1" id="KW-0812">Transmembrane</keyword>
<keyword evidence="1" id="KW-0472">Membrane</keyword>
<accession>A0A844CRS2</accession>
<evidence type="ECO:0000313" key="2">
    <source>
        <dbReference type="EMBL" id="MRU13956.1"/>
    </source>
</evidence>
<dbReference type="RefSeq" id="WP_154148278.1">
    <property type="nucleotide sequence ID" value="NZ_SZWE01000001.1"/>
</dbReference>
<keyword evidence="3" id="KW-1185">Reference proteome</keyword>
<feature type="transmembrane region" description="Helical" evidence="1">
    <location>
        <begin position="326"/>
        <end position="346"/>
    </location>
</feature>
<proteinExistence type="predicted"/>
<feature type="transmembrane region" description="Helical" evidence="1">
    <location>
        <begin position="358"/>
        <end position="377"/>
    </location>
</feature>